<evidence type="ECO:0000313" key="7">
    <source>
        <dbReference type="EMBL" id="PTB22330.1"/>
    </source>
</evidence>
<accession>A0A2T3Y0N3</accession>
<evidence type="ECO:0000256" key="3">
    <source>
        <dbReference type="ARBA" id="ARBA00022729"/>
    </source>
</evidence>
<evidence type="ECO:0000256" key="5">
    <source>
        <dbReference type="ARBA" id="ARBA00023180"/>
    </source>
</evidence>
<dbReference type="AlphaFoldDB" id="A0A2T3Y0N3"/>
<keyword evidence="4" id="KW-0378">Hydrolase</keyword>
<evidence type="ECO:0000256" key="2">
    <source>
        <dbReference type="ARBA" id="ARBA00022670"/>
    </source>
</evidence>
<gene>
    <name evidence="7" type="ORF">C9I57_00570</name>
</gene>
<proteinExistence type="predicted"/>
<name>A0A2T3Y0N3_9BURK</name>
<feature type="region of interest" description="Disordered" evidence="6">
    <location>
        <begin position="51"/>
        <end position="108"/>
    </location>
</feature>
<dbReference type="PANTHER" id="PTHR11802:SF3">
    <property type="entry name" value="RETINOID-INDUCIBLE SERINE CARBOXYPEPTIDASE"/>
    <property type="match status" value="1"/>
</dbReference>
<keyword evidence="2" id="KW-0645">Protease</keyword>
<protein>
    <submittedName>
        <fullName evidence="7">Peptidase S1</fullName>
    </submittedName>
</protein>
<dbReference type="InterPro" id="IPR001563">
    <property type="entry name" value="Peptidase_S10"/>
</dbReference>
<dbReference type="GO" id="GO:0004185">
    <property type="term" value="F:serine-type carboxypeptidase activity"/>
    <property type="evidence" value="ECO:0007669"/>
    <property type="project" value="InterPro"/>
</dbReference>
<keyword evidence="1" id="KW-0121">Carboxypeptidase</keyword>
<keyword evidence="3" id="KW-0732">Signal</keyword>
<dbReference type="PANTHER" id="PTHR11802">
    <property type="entry name" value="SERINE PROTEASE FAMILY S10 SERINE CARBOXYPEPTIDASE"/>
    <property type="match status" value="1"/>
</dbReference>
<evidence type="ECO:0000256" key="1">
    <source>
        <dbReference type="ARBA" id="ARBA00022645"/>
    </source>
</evidence>
<keyword evidence="5" id="KW-0325">Glycoprotein</keyword>
<reference evidence="7 8" key="1">
    <citation type="submission" date="2018-03" db="EMBL/GenBank/DDBJ databases">
        <title>Whole genome analyses suggest that Burkholderia sensu lato contains two further novel genera in the rhizoxinica-symbiotica group Mycetohabitans gen. nov., and Trinickia gen. nov.: implications for the evolution of diazotrophy and nodulation in the Burkholderiaceae.</title>
        <authorList>
            <person name="Estrada De Los Santos P."/>
            <person name="Palmer M."/>
            <person name="Chavez-Ramirez B."/>
            <person name="Steenkamp E.T."/>
            <person name="Hirsch A.M."/>
            <person name="Manyaka P."/>
            <person name="Maluk M."/>
            <person name="Lafos M."/>
            <person name="Crook M."/>
            <person name="Gross E."/>
            <person name="Simon M.F."/>
            <person name="Bueno Dos Reis Junior F."/>
            <person name="Poole P.S."/>
            <person name="Venter S.N."/>
            <person name="James E.K."/>
        </authorList>
    </citation>
    <scope>NUCLEOTIDE SEQUENCE [LARGE SCALE GENOMIC DNA]</scope>
    <source>
        <strain evidence="7 8">JPY-366</strain>
    </source>
</reference>
<sequence length="606" mass="65629">MRRWFLASIGAKRAAKSEQVLVSSSSSEFVNTVGAWRGCAAPTHRHGAITMSHDIGSGNPQSSHHNSQAHTPGRASMPRSLAAAGENGDEPYFDPVAYGNGPGDSVSDTTEAAAVTHHSITIGGREIAYTATAGHLVTVDESTSQPNAKMFYVAFTEDGQSEESRPVTFFYNGGPGSSSVFVLLGSFAPKRIKTSMPNFTPPAPYQIEDNPDSLLDKSDLVFINPVGTGYSAAVAPHTNQEFWGVDQDARSIKQFIKRFLTKNQRWNSPKYLFGESYGTARSCVLAYLLHEDGIDLNGITLQSSILDYGQAGNPVGALPTAAADAWYHKRLGVTPTPTNLIDFLDEVASFARTDYLAALRKFPQTDDATVEKLSQYTGIDKTTLLAWGLDVAGYDSRGNSLFLTALLKSKGLALGAYDGRVTAIDTGIAGQIDPNSGGNDPTMTAVSGVYTTMWNTYLNEQLKYTSNSSFTDLNDQTFKNWDFHHTDPTGAQKGIDDKGNVILYTAGDLAAVMALNIDLKVLSANGLYDFVTPFYQTVIDLQRMPLVEQKVRENLSAKFYPSGHMVYLDGGSRTALKADLATMYDATTADKPALARIRSLQELHRV</sequence>
<dbReference type="Pfam" id="PF00450">
    <property type="entry name" value="Peptidase_S10"/>
    <property type="match status" value="1"/>
</dbReference>
<dbReference type="EMBL" id="PYUC01000001">
    <property type="protein sequence ID" value="PTB22330.1"/>
    <property type="molecule type" value="Genomic_DNA"/>
</dbReference>
<evidence type="ECO:0000256" key="6">
    <source>
        <dbReference type="SAM" id="MobiDB-lite"/>
    </source>
</evidence>
<dbReference type="Proteomes" id="UP000240638">
    <property type="component" value="Unassembled WGS sequence"/>
</dbReference>
<dbReference type="InterPro" id="IPR029058">
    <property type="entry name" value="AB_hydrolase_fold"/>
</dbReference>
<dbReference type="SUPFAM" id="SSF53474">
    <property type="entry name" value="alpha/beta-Hydrolases"/>
    <property type="match status" value="1"/>
</dbReference>
<dbReference type="Gene3D" id="3.40.50.1820">
    <property type="entry name" value="alpha/beta hydrolase"/>
    <property type="match status" value="1"/>
</dbReference>
<evidence type="ECO:0000313" key="8">
    <source>
        <dbReference type="Proteomes" id="UP000240638"/>
    </source>
</evidence>
<comment type="caution">
    <text evidence="7">The sequence shown here is derived from an EMBL/GenBank/DDBJ whole genome shotgun (WGS) entry which is preliminary data.</text>
</comment>
<feature type="compositionally biased region" description="Polar residues" evidence="6">
    <location>
        <begin position="58"/>
        <end position="70"/>
    </location>
</feature>
<organism evidence="7 8">
    <name type="scientific">Trinickia symbiotica</name>
    <dbReference type="NCBI Taxonomy" id="863227"/>
    <lineage>
        <taxon>Bacteria</taxon>
        <taxon>Pseudomonadati</taxon>
        <taxon>Pseudomonadota</taxon>
        <taxon>Betaproteobacteria</taxon>
        <taxon>Burkholderiales</taxon>
        <taxon>Burkholderiaceae</taxon>
        <taxon>Trinickia</taxon>
    </lineage>
</organism>
<evidence type="ECO:0000256" key="4">
    <source>
        <dbReference type="ARBA" id="ARBA00022801"/>
    </source>
</evidence>
<dbReference type="GO" id="GO:0006508">
    <property type="term" value="P:proteolysis"/>
    <property type="evidence" value="ECO:0007669"/>
    <property type="project" value="UniProtKB-KW"/>
</dbReference>